<gene>
    <name evidence="2" type="ORF">PI95_030400</name>
</gene>
<evidence type="ECO:0000313" key="3">
    <source>
        <dbReference type="Proteomes" id="UP000031549"/>
    </source>
</evidence>
<feature type="transmembrane region" description="Helical" evidence="1">
    <location>
        <begin position="96"/>
        <end position="114"/>
    </location>
</feature>
<reference evidence="2 3" key="1">
    <citation type="journal article" date="2015" name="Genome Announc.">
        <title>Draft Genome Sequence of Cyanobacterium Hassallia byssoidea Strain VB512170, Isolated from Monuments in India.</title>
        <authorList>
            <person name="Singh D."/>
            <person name="Chandrababunaidu M.M."/>
            <person name="Panda A."/>
            <person name="Sen D."/>
            <person name="Bhattacharyya S."/>
            <person name="Adhikary S.P."/>
            <person name="Tripathy S."/>
        </authorList>
    </citation>
    <scope>NUCLEOTIDE SEQUENCE [LARGE SCALE GENOMIC DNA]</scope>
    <source>
        <strain evidence="2 3">VB512170</strain>
    </source>
</reference>
<proteinExistence type="predicted"/>
<keyword evidence="1" id="KW-0812">Transmembrane</keyword>
<dbReference type="RefSeq" id="WP_039740800.1">
    <property type="nucleotide sequence ID" value="NZ_JTCM02000127.1"/>
</dbReference>
<organism evidence="2 3">
    <name type="scientific">Hassallia byssoidea VB512170</name>
    <dbReference type="NCBI Taxonomy" id="1304833"/>
    <lineage>
        <taxon>Bacteria</taxon>
        <taxon>Bacillati</taxon>
        <taxon>Cyanobacteriota</taxon>
        <taxon>Cyanophyceae</taxon>
        <taxon>Nostocales</taxon>
        <taxon>Tolypothrichaceae</taxon>
        <taxon>Hassallia</taxon>
    </lineage>
</organism>
<feature type="transmembrane region" description="Helical" evidence="1">
    <location>
        <begin position="29"/>
        <end position="48"/>
    </location>
</feature>
<dbReference type="EMBL" id="JTCM02000127">
    <property type="protein sequence ID" value="NEU76704.1"/>
    <property type="molecule type" value="Genomic_DNA"/>
</dbReference>
<keyword evidence="3" id="KW-1185">Reference proteome</keyword>
<keyword evidence="1" id="KW-0472">Membrane</keyword>
<dbReference type="Proteomes" id="UP000031549">
    <property type="component" value="Unassembled WGS sequence"/>
</dbReference>
<feature type="transmembrane region" description="Helical" evidence="1">
    <location>
        <begin position="120"/>
        <end position="138"/>
    </location>
</feature>
<evidence type="ECO:0000256" key="1">
    <source>
        <dbReference type="SAM" id="Phobius"/>
    </source>
</evidence>
<protein>
    <submittedName>
        <fullName evidence="2">Uncharacterized protein</fullName>
    </submittedName>
</protein>
<feature type="transmembrane region" description="Helical" evidence="1">
    <location>
        <begin position="193"/>
        <end position="215"/>
    </location>
</feature>
<dbReference type="AlphaFoldDB" id="A0A846HJ22"/>
<feature type="transmembrane region" description="Helical" evidence="1">
    <location>
        <begin position="54"/>
        <end position="75"/>
    </location>
</feature>
<keyword evidence="1" id="KW-1133">Transmembrane helix</keyword>
<feature type="transmembrane region" description="Helical" evidence="1">
    <location>
        <begin position="159"/>
        <end position="181"/>
    </location>
</feature>
<accession>A0A846HJ22</accession>
<evidence type="ECO:0000313" key="2">
    <source>
        <dbReference type="EMBL" id="NEU76704.1"/>
    </source>
</evidence>
<comment type="caution">
    <text evidence="2">The sequence shown here is derived from an EMBL/GenBank/DDBJ whole genome shotgun (WGS) entry which is preliminary data.</text>
</comment>
<sequence length="227" mass="25617">MATPEANRPVGATTNRPFSNNRPSAIQTFVTWLWIIIGFIPRLLAYIFRELTTPGTAAAITVGGLIFLCGVLMSADNYWQMWSQQPALFHFFEKQWLGWGWFPTITLNLSRWWFPLNFKMALLTNGNLIFALVISCAVQMIQSAAVRNLAFKSKSIGGISARTIGLISIGSWVFDFIMAFASRSIFQFDDPGMRIGCFFYNLFSIFAAELGYIIFEMMKTPNSPTND</sequence>
<name>A0A846HJ22_9CYAN</name>